<dbReference type="CDD" id="cd00657">
    <property type="entry name" value="Ferritin_like"/>
    <property type="match status" value="1"/>
</dbReference>
<gene>
    <name evidence="1" type="ORF">KIH27_13830</name>
</gene>
<dbReference type="InterPro" id="IPR009078">
    <property type="entry name" value="Ferritin-like_SF"/>
</dbReference>
<reference evidence="1 2" key="1">
    <citation type="submission" date="2021-05" db="EMBL/GenBank/DDBJ databases">
        <title>Mycobacterium acidophilum sp. nov., an extremely acid-tolerant member of the genus Mycobacterium.</title>
        <authorList>
            <person name="Xia J."/>
        </authorList>
    </citation>
    <scope>NUCLEOTIDE SEQUENCE [LARGE SCALE GENOMIC DNA]</scope>
    <source>
        <strain evidence="1 2">M1</strain>
    </source>
</reference>
<accession>A0ABS5RM93</accession>
<comment type="caution">
    <text evidence="1">The sequence shown here is derived from an EMBL/GenBank/DDBJ whole genome shotgun (WGS) entry which is preliminary data.</text>
</comment>
<keyword evidence="2" id="KW-1185">Reference proteome</keyword>
<organism evidence="1 2">
    <name type="scientific">Mycolicibacter acidiphilus</name>
    <dbReference type="NCBI Taxonomy" id="2835306"/>
    <lineage>
        <taxon>Bacteria</taxon>
        <taxon>Bacillati</taxon>
        <taxon>Actinomycetota</taxon>
        <taxon>Actinomycetes</taxon>
        <taxon>Mycobacteriales</taxon>
        <taxon>Mycobacteriaceae</taxon>
        <taxon>Mycolicibacter</taxon>
    </lineage>
</organism>
<dbReference type="Proteomes" id="UP001519535">
    <property type="component" value="Unassembled WGS sequence"/>
</dbReference>
<dbReference type="RefSeq" id="WP_214093539.1">
    <property type="nucleotide sequence ID" value="NZ_JAHCLR010000028.1"/>
</dbReference>
<dbReference type="EMBL" id="JAHCLR010000028">
    <property type="protein sequence ID" value="MBS9534668.1"/>
    <property type="molecule type" value="Genomic_DNA"/>
</dbReference>
<dbReference type="SUPFAM" id="SSF47240">
    <property type="entry name" value="Ferritin-like"/>
    <property type="match status" value="1"/>
</dbReference>
<proteinExistence type="predicted"/>
<dbReference type="Gene3D" id="1.10.620.20">
    <property type="entry name" value="Ribonucleotide Reductase, subunit A"/>
    <property type="match status" value="1"/>
</dbReference>
<protein>
    <submittedName>
        <fullName evidence="1">Ferritin-like domain-containing protein</fullName>
    </submittedName>
</protein>
<sequence>MVTLSVDKMVEGLPLKAQNKIYTTLDQVGIMLGMKNPKVAVSMAPSAVRGLVLEKGKHGDFVEMKANHSTYFSLTYGTDFAEMYELYRRAVSNQWDGDADLPWDTDVDRDNPATPILSRDFVPFDIVESFGVHLNPAEERQFTWDFAAWMLSQFMHGEQGAVYAAAQTVECVQWVDGKLYGATQVMDEGRHLEVFLRYLQTKMEKTYTINDNLFVIIDSLMSDSRWDFKFLGMQIMVEGLALGAFTTLYQTTREPLLKQLLKMVIQDEARHVHYGVLALRDHIAQLSERERREREDWVYEVSILMRNRFKAHEIYDEWFSHKFPLKAWDQATQNAPSTLGFRRIMFERLIPNLEYIGLMSDRIKGDYEKAGLTQYLGGKNATELNADDLTSAQAVAELGDDAPAELHDAVGAQRP</sequence>
<evidence type="ECO:0000313" key="1">
    <source>
        <dbReference type="EMBL" id="MBS9534668.1"/>
    </source>
</evidence>
<dbReference type="InterPro" id="IPR012348">
    <property type="entry name" value="RNR-like"/>
</dbReference>
<evidence type="ECO:0000313" key="2">
    <source>
        <dbReference type="Proteomes" id="UP001519535"/>
    </source>
</evidence>
<name>A0ABS5RM93_9MYCO</name>